<dbReference type="Gene3D" id="1.10.1450.10">
    <property type="entry name" value="Tetraspanin"/>
    <property type="match status" value="1"/>
</dbReference>
<accession>A0A3P8V4Z5</accession>
<dbReference type="Pfam" id="PF00335">
    <property type="entry name" value="Tetraspanin"/>
    <property type="match status" value="1"/>
</dbReference>
<reference evidence="8 9" key="1">
    <citation type="journal article" date="2014" name="Nat. Genet.">
        <title>Whole-genome sequence of a flatfish provides insights into ZW sex chromosome evolution and adaptation to a benthic lifestyle.</title>
        <authorList>
            <person name="Chen S."/>
            <person name="Zhang G."/>
            <person name="Shao C."/>
            <person name="Huang Q."/>
            <person name="Liu G."/>
            <person name="Zhang P."/>
            <person name="Song W."/>
            <person name="An N."/>
            <person name="Chalopin D."/>
            <person name="Volff J.N."/>
            <person name="Hong Y."/>
            <person name="Li Q."/>
            <person name="Sha Z."/>
            <person name="Zhou H."/>
            <person name="Xie M."/>
            <person name="Yu Q."/>
            <person name="Liu Y."/>
            <person name="Xiang H."/>
            <person name="Wang N."/>
            <person name="Wu K."/>
            <person name="Yang C."/>
            <person name="Zhou Q."/>
            <person name="Liao X."/>
            <person name="Yang L."/>
            <person name="Hu Q."/>
            <person name="Zhang J."/>
            <person name="Meng L."/>
            <person name="Jin L."/>
            <person name="Tian Y."/>
            <person name="Lian J."/>
            <person name="Yang J."/>
            <person name="Miao G."/>
            <person name="Liu S."/>
            <person name="Liang Z."/>
            <person name="Yan F."/>
            <person name="Li Y."/>
            <person name="Sun B."/>
            <person name="Zhang H."/>
            <person name="Zhang J."/>
            <person name="Zhu Y."/>
            <person name="Du M."/>
            <person name="Zhao Y."/>
            <person name="Schartl M."/>
            <person name="Tang Q."/>
            <person name="Wang J."/>
        </authorList>
    </citation>
    <scope>NUCLEOTIDE SEQUENCE</scope>
</reference>
<dbReference type="InParanoid" id="A0A3P8V4Z5"/>
<dbReference type="GO" id="GO:0005886">
    <property type="term" value="C:plasma membrane"/>
    <property type="evidence" value="ECO:0007669"/>
    <property type="project" value="TreeGrafter"/>
</dbReference>
<evidence type="ECO:0000256" key="4">
    <source>
        <dbReference type="ARBA" id="ARBA00022989"/>
    </source>
</evidence>
<dbReference type="SUPFAM" id="SSF48652">
    <property type="entry name" value="Tetraspanin"/>
    <property type="match status" value="1"/>
</dbReference>
<evidence type="ECO:0000256" key="1">
    <source>
        <dbReference type="ARBA" id="ARBA00004141"/>
    </source>
</evidence>
<dbReference type="OMA" id="MKFNQQR"/>
<dbReference type="CDD" id="cd03162">
    <property type="entry name" value="peripherin_like_LEL"/>
    <property type="match status" value="1"/>
</dbReference>
<dbReference type="KEGG" id="csem:103390818"/>
<dbReference type="PROSITE" id="PS00930">
    <property type="entry name" value="RDS_ROM1"/>
    <property type="match status" value="1"/>
</dbReference>
<evidence type="ECO:0000313" key="9">
    <source>
        <dbReference type="Proteomes" id="UP000265120"/>
    </source>
</evidence>
<feature type="region of interest" description="Disordered" evidence="6">
    <location>
        <begin position="330"/>
        <end position="351"/>
    </location>
</feature>
<evidence type="ECO:0000256" key="6">
    <source>
        <dbReference type="SAM" id="MobiDB-lite"/>
    </source>
</evidence>
<keyword evidence="9" id="KW-1185">Reference proteome</keyword>
<evidence type="ECO:0000313" key="8">
    <source>
        <dbReference type="Ensembl" id="ENSCSEP00000009179.1"/>
    </source>
</evidence>
<dbReference type="InterPro" id="IPR018499">
    <property type="entry name" value="Tetraspanin/Peripherin"/>
</dbReference>
<dbReference type="InterPro" id="IPR042026">
    <property type="entry name" value="Peripherin_LEL"/>
</dbReference>
<dbReference type="GeneTree" id="ENSGT00940000159921"/>
<feature type="transmembrane region" description="Helical" evidence="7">
    <location>
        <begin position="62"/>
        <end position="82"/>
    </location>
</feature>
<dbReference type="PRINTS" id="PR00218">
    <property type="entry name" value="PERIPHERNRDS"/>
</dbReference>
<dbReference type="PANTHER" id="PTHR19282">
    <property type="entry name" value="TETRASPANIN"/>
    <property type="match status" value="1"/>
</dbReference>
<dbReference type="FunFam" id="1.10.1450.10:FF:000002">
    <property type="entry name" value="Retinal outer segment membrane protein 1"/>
    <property type="match status" value="1"/>
</dbReference>
<dbReference type="InterPro" id="IPR008952">
    <property type="entry name" value="Tetraspanin_EC2_sf"/>
</dbReference>
<dbReference type="Ensembl" id="ENSCSET00000009287.1">
    <property type="protein sequence ID" value="ENSCSEP00000009179.1"/>
    <property type="gene ID" value="ENSCSEG00000005886.1"/>
</dbReference>
<dbReference type="PANTHER" id="PTHR19282:SF495">
    <property type="entry name" value="ROD OUTER SEGMENT MEMBRANE PROTEIN 1"/>
    <property type="match status" value="1"/>
</dbReference>
<keyword evidence="5 7" id="KW-0472">Membrane</keyword>
<evidence type="ECO:0000256" key="3">
    <source>
        <dbReference type="ARBA" id="ARBA00022692"/>
    </source>
</evidence>
<sequence length="351" mass="39997">MLLKMKFNQQRRLRLAQGLWLLSWLALTCGAFIFCLGVYLKMELLRRSEVMDNTEIHVVPNILMMVGLVSIGTNWVAGRVCLDSLDPTRFPRWKIFLLVWFAVAAVICCLLIAVVVLAYALQGRLEESLKIGLRNGIRFYKDTDVPGRCFQKETIDRLQMQFRCCGNNNFKDWFEVQWVSNRYLDFTSKEVKDRIRSNVDGRYLMDGVPFSCCNPTSPRPCLQYHLTDNTAHYNYDYQTEELNLYTQGCRQALTDYYMGLMNSTGPGVLSVIIIQVSVILSLRYLQTAVEGAMALENPEDDSEGYILQKGVKETFEDVKTSVLDMLKFSQVDPTTSKGSPEAEDASSTPAN</sequence>
<organism evidence="8 9">
    <name type="scientific">Cynoglossus semilaevis</name>
    <name type="common">Tongue sole</name>
    <dbReference type="NCBI Taxonomy" id="244447"/>
    <lineage>
        <taxon>Eukaryota</taxon>
        <taxon>Metazoa</taxon>
        <taxon>Chordata</taxon>
        <taxon>Craniata</taxon>
        <taxon>Vertebrata</taxon>
        <taxon>Euteleostomi</taxon>
        <taxon>Actinopterygii</taxon>
        <taxon>Neopterygii</taxon>
        <taxon>Teleostei</taxon>
        <taxon>Neoteleostei</taxon>
        <taxon>Acanthomorphata</taxon>
        <taxon>Carangaria</taxon>
        <taxon>Pleuronectiformes</taxon>
        <taxon>Pleuronectoidei</taxon>
        <taxon>Cynoglossidae</taxon>
        <taxon>Cynoglossinae</taxon>
        <taxon>Cynoglossus</taxon>
    </lineage>
</organism>
<keyword evidence="3 7" id="KW-0812">Transmembrane</keyword>
<comment type="similarity">
    <text evidence="2">Belongs to the PRPH2/ROM1 family.</text>
</comment>
<name>A0A3P8V4Z5_CYNSE</name>
<comment type="subcellular location">
    <subcellularLocation>
        <location evidence="1">Membrane</location>
        <topology evidence="1">Multi-pass membrane protein</topology>
    </subcellularLocation>
</comment>
<dbReference type="CTD" id="393989"/>
<feature type="transmembrane region" description="Helical" evidence="7">
    <location>
        <begin position="94"/>
        <end position="121"/>
    </location>
</feature>
<reference evidence="8" key="3">
    <citation type="submission" date="2025-09" db="UniProtKB">
        <authorList>
            <consortium name="Ensembl"/>
        </authorList>
    </citation>
    <scope>IDENTIFICATION</scope>
</reference>
<dbReference type="Proteomes" id="UP000265120">
    <property type="component" value="Chromosome 15"/>
</dbReference>
<dbReference type="RefSeq" id="XP_024918755.1">
    <property type="nucleotide sequence ID" value="XM_025062987.1"/>
</dbReference>
<proteinExistence type="inferred from homology"/>
<protein>
    <submittedName>
        <fullName evidence="8">Retinal outer segment membrane protein 1b</fullName>
    </submittedName>
</protein>
<dbReference type="OrthoDB" id="9836210at2759"/>
<evidence type="ECO:0000256" key="7">
    <source>
        <dbReference type="SAM" id="Phobius"/>
    </source>
</evidence>
<dbReference type="InterPro" id="IPR000830">
    <property type="entry name" value="Peripherin/rom-1"/>
</dbReference>
<evidence type="ECO:0000256" key="5">
    <source>
        <dbReference type="ARBA" id="ARBA00023136"/>
    </source>
</evidence>
<dbReference type="InterPro" id="IPR018498">
    <property type="entry name" value="Peripherin/rom-1_CS"/>
</dbReference>
<dbReference type="AlphaFoldDB" id="A0A3P8V4Z5"/>
<feature type="transmembrane region" description="Helical" evidence="7">
    <location>
        <begin position="21"/>
        <end position="42"/>
    </location>
</feature>
<dbReference type="GeneID" id="103390818"/>
<keyword evidence="4 7" id="KW-1133">Transmembrane helix</keyword>
<dbReference type="GO" id="GO:0007601">
    <property type="term" value="P:visual perception"/>
    <property type="evidence" value="ECO:0007669"/>
    <property type="project" value="InterPro"/>
</dbReference>
<dbReference type="STRING" id="244447.ENSCSEP00000009179"/>
<evidence type="ECO:0000256" key="2">
    <source>
        <dbReference type="ARBA" id="ARBA00010674"/>
    </source>
</evidence>
<reference evidence="8" key="2">
    <citation type="submission" date="2025-08" db="UniProtKB">
        <authorList>
            <consortium name="Ensembl"/>
        </authorList>
    </citation>
    <scope>IDENTIFICATION</scope>
</reference>